<keyword evidence="1" id="KW-0732">Signal</keyword>
<dbReference type="EMBL" id="CP139781">
    <property type="protein sequence ID" value="WRQ85580.1"/>
    <property type="molecule type" value="Genomic_DNA"/>
</dbReference>
<name>A0ABZ1C2J9_9BACT</name>
<evidence type="ECO:0000256" key="1">
    <source>
        <dbReference type="SAM" id="SignalP"/>
    </source>
</evidence>
<keyword evidence="3" id="KW-1185">Reference proteome</keyword>
<reference evidence="2 3" key="2">
    <citation type="submission" date="2023-12" db="EMBL/GenBank/DDBJ databases">
        <title>Description of an unclassified Opitutus bacterium of Verrucomicrobiota.</title>
        <authorList>
            <person name="Zhang D.-F."/>
        </authorList>
    </citation>
    <scope>NUCLEOTIDE SEQUENCE [LARGE SCALE GENOMIC DNA]</scope>
    <source>
        <strain evidence="2 3">WL0086</strain>
    </source>
</reference>
<organism evidence="2 3">
    <name type="scientific">Actomonas aquatica</name>
    <dbReference type="NCBI Taxonomy" id="2866162"/>
    <lineage>
        <taxon>Bacteria</taxon>
        <taxon>Pseudomonadati</taxon>
        <taxon>Verrucomicrobiota</taxon>
        <taxon>Opitutia</taxon>
        <taxon>Opitutales</taxon>
        <taxon>Opitutaceae</taxon>
        <taxon>Actomonas</taxon>
    </lineage>
</organism>
<feature type="chain" id="PRO_5047274714" evidence="1">
    <location>
        <begin position="19"/>
        <end position="168"/>
    </location>
</feature>
<dbReference type="InterPro" id="IPR021557">
    <property type="entry name" value="DUF3016"/>
</dbReference>
<reference evidence="2 3" key="1">
    <citation type="submission" date="2021-08" db="EMBL/GenBank/DDBJ databases">
        <authorList>
            <person name="Zhang D."/>
            <person name="Zhang A."/>
            <person name="Wang L."/>
        </authorList>
    </citation>
    <scope>NUCLEOTIDE SEQUENCE [LARGE SCALE GENOMIC DNA]</scope>
    <source>
        <strain evidence="2 3">WL0086</strain>
    </source>
</reference>
<sequence length="168" mass="19277">MKTSTFLAIFGLLAGAVAAEPASAVKVNFVDTDNFTDFTSSYSFPDRGRETYIKELSKFIERRAESRLPSDLQLEVVITDVDMAGEFEPWHGPNAQDIRIVKSLYPPRINLSFRLARADGTVVSEGNRKLRDMSFMYSVRFNDDDPLRYEKQLIDSWLRQELRGQKRT</sequence>
<proteinExistence type="predicted"/>
<evidence type="ECO:0000313" key="3">
    <source>
        <dbReference type="Proteomes" id="UP000738431"/>
    </source>
</evidence>
<feature type="signal peptide" evidence="1">
    <location>
        <begin position="1"/>
        <end position="18"/>
    </location>
</feature>
<accession>A0ABZ1C2J9</accession>
<dbReference type="RefSeq" id="WP_221032877.1">
    <property type="nucleotide sequence ID" value="NZ_CP139781.1"/>
</dbReference>
<evidence type="ECO:0000313" key="2">
    <source>
        <dbReference type="EMBL" id="WRQ85580.1"/>
    </source>
</evidence>
<dbReference type="Pfam" id="PF11454">
    <property type="entry name" value="DUF3016"/>
    <property type="match status" value="1"/>
</dbReference>
<protein>
    <submittedName>
        <fullName evidence="2">DUF3016 domain-containing protein</fullName>
    </submittedName>
</protein>
<gene>
    <name evidence="2" type="ORF">K1X11_012280</name>
</gene>
<dbReference type="Proteomes" id="UP000738431">
    <property type="component" value="Chromosome"/>
</dbReference>